<reference evidence="2" key="1">
    <citation type="submission" date="2021-10" db="EMBL/GenBank/DDBJ databases">
        <title>Tropical sea cucumber genome reveals ecological adaptation and Cuvierian tubules defense mechanism.</title>
        <authorList>
            <person name="Chen T."/>
        </authorList>
    </citation>
    <scope>NUCLEOTIDE SEQUENCE</scope>
    <source>
        <strain evidence="2">Nanhai2018</strain>
        <tissue evidence="2">Muscle</tissue>
    </source>
</reference>
<name>A0A9Q1HBH7_HOLLE</name>
<evidence type="ECO:0000313" key="3">
    <source>
        <dbReference type="Proteomes" id="UP001152320"/>
    </source>
</evidence>
<accession>A0A9Q1HBH7</accession>
<proteinExistence type="predicted"/>
<feature type="compositionally biased region" description="Polar residues" evidence="1">
    <location>
        <begin position="1"/>
        <end position="15"/>
    </location>
</feature>
<evidence type="ECO:0000256" key="1">
    <source>
        <dbReference type="SAM" id="MobiDB-lite"/>
    </source>
</evidence>
<dbReference type="EMBL" id="JAIZAY010000007">
    <property type="protein sequence ID" value="KAJ8039196.1"/>
    <property type="molecule type" value="Genomic_DNA"/>
</dbReference>
<evidence type="ECO:0000313" key="2">
    <source>
        <dbReference type="EMBL" id="KAJ8039196.1"/>
    </source>
</evidence>
<keyword evidence="3" id="KW-1185">Reference proteome</keyword>
<feature type="region of interest" description="Disordered" evidence="1">
    <location>
        <begin position="1"/>
        <end position="52"/>
    </location>
</feature>
<comment type="caution">
    <text evidence="2">The sequence shown here is derived from an EMBL/GenBank/DDBJ whole genome shotgun (WGS) entry which is preliminary data.</text>
</comment>
<dbReference type="Proteomes" id="UP001152320">
    <property type="component" value="Chromosome 7"/>
</dbReference>
<feature type="compositionally biased region" description="Basic and acidic residues" evidence="1">
    <location>
        <begin position="16"/>
        <end position="39"/>
    </location>
</feature>
<protein>
    <submittedName>
        <fullName evidence="2">Uncharacterized protein</fullName>
    </submittedName>
</protein>
<gene>
    <name evidence="2" type="ORF">HOLleu_16837</name>
</gene>
<sequence length="114" mass="12788">MAEEVTSSPLTQSDGNKTKQEMGGDRGTKGENKDGRTEDNGEVEETITSIKSITGSTEEELLAKLEAQNHKSRSKRLAFYADKNIPDMVGKFNLFQKKKKKKNSQYLPTRGKMF</sequence>
<organism evidence="2 3">
    <name type="scientific">Holothuria leucospilota</name>
    <name type="common">Black long sea cucumber</name>
    <name type="synonym">Mertensiothuria leucospilota</name>
    <dbReference type="NCBI Taxonomy" id="206669"/>
    <lineage>
        <taxon>Eukaryota</taxon>
        <taxon>Metazoa</taxon>
        <taxon>Echinodermata</taxon>
        <taxon>Eleutherozoa</taxon>
        <taxon>Echinozoa</taxon>
        <taxon>Holothuroidea</taxon>
        <taxon>Aspidochirotacea</taxon>
        <taxon>Aspidochirotida</taxon>
        <taxon>Holothuriidae</taxon>
        <taxon>Holothuria</taxon>
    </lineage>
</organism>
<dbReference type="AlphaFoldDB" id="A0A9Q1HBH7"/>